<protein>
    <submittedName>
        <fullName evidence="1">Uncharacterized protein</fullName>
    </submittedName>
</protein>
<dbReference type="RefSeq" id="WP_196151511.1">
    <property type="nucleotide sequence ID" value="NZ_JADMLG010000010.1"/>
</dbReference>
<sequence length="67" mass="7153">MSAQSRPVAVRTHEILNYFGKCPACGYPARATEARGMSPRGEVDITVTANCDLPCGWSGPVPLTIMT</sequence>
<gene>
    <name evidence="1" type="ORF">IT779_23245</name>
</gene>
<accession>A0A931ID25</accession>
<keyword evidence="2" id="KW-1185">Reference proteome</keyword>
<comment type="caution">
    <text evidence="1">The sequence shown here is derived from an EMBL/GenBank/DDBJ whole genome shotgun (WGS) entry which is preliminary data.</text>
</comment>
<dbReference type="Proteomes" id="UP000655751">
    <property type="component" value="Unassembled WGS sequence"/>
</dbReference>
<organism evidence="1 2">
    <name type="scientific">Nocardia bovistercoris</name>
    <dbReference type="NCBI Taxonomy" id="2785916"/>
    <lineage>
        <taxon>Bacteria</taxon>
        <taxon>Bacillati</taxon>
        <taxon>Actinomycetota</taxon>
        <taxon>Actinomycetes</taxon>
        <taxon>Mycobacteriales</taxon>
        <taxon>Nocardiaceae</taxon>
        <taxon>Nocardia</taxon>
    </lineage>
</organism>
<evidence type="ECO:0000313" key="2">
    <source>
        <dbReference type="Proteomes" id="UP000655751"/>
    </source>
</evidence>
<evidence type="ECO:0000313" key="1">
    <source>
        <dbReference type="EMBL" id="MBH0779189.1"/>
    </source>
</evidence>
<name>A0A931ID25_9NOCA</name>
<dbReference type="AlphaFoldDB" id="A0A931ID25"/>
<proteinExistence type="predicted"/>
<dbReference type="EMBL" id="JADMLG010000010">
    <property type="protein sequence ID" value="MBH0779189.1"/>
    <property type="molecule type" value="Genomic_DNA"/>
</dbReference>
<reference evidence="1" key="1">
    <citation type="submission" date="2020-11" db="EMBL/GenBank/DDBJ databases">
        <title>Nocardia NEAU-351.nov., a novel actinomycete isolated from the cow dung.</title>
        <authorList>
            <person name="Zhang X."/>
        </authorList>
    </citation>
    <scope>NUCLEOTIDE SEQUENCE</scope>
    <source>
        <strain evidence="1">NEAU-351</strain>
    </source>
</reference>